<evidence type="ECO:0000313" key="1">
    <source>
        <dbReference type="EMBL" id="KAF0899261.1"/>
    </source>
</evidence>
<dbReference type="SUPFAM" id="SSF52047">
    <property type="entry name" value="RNI-like"/>
    <property type="match status" value="1"/>
</dbReference>
<protein>
    <recommendedName>
        <fullName evidence="3">NB-ARC domain-containing protein</fullName>
    </recommendedName>
</protein>
<gene>
    <name evidence="1" type="ORF">E2562_015918</name>
</gene>
<dbReference type="Proteomes" id="UP000479710">
    <property type="component" value="Unassembled WGS sequence"/>
</dbReference>
<organism evidence="1 2">
    <name type="scientific">Oryza meyeriana var. granulata</name>
    <dbReference type="NCBI Taxonomy" id="110450"/>
    <lineage>
        <taxon>Eukaryota</taxon>
        <taxon>Viridiplantae</taxon>
        <taxon>Streptophyta</taxon>
        <taxon>Embryophyta</taxon>
        <taxon>Tracheophyta</taxon>
        <taxon>Spermatophyta</taxon>
        <taxon>Magnoliopsida</taxon>
        <taxon>Liliopsida</taxon>
        <taxon>Poales</taxon>
        <taxon>Poaceae</taxon>
        <taxon>BOP clade</taxon>
        <taxon>Oryzoideae</taxon>
        <taxon>Oryzeae</taxon>
        <taxon>Oryzinae</taxon>
        <taxon>Oryza</taxon>
        <taxon>Oryza meyeriana</taxon>
    </lineage>
</organism>
<dbReference type="Gene3D" id="3.80.10.10">
    <property type="entry name" value="Ribonuclease Inhibitor"/>
    <property type="match status" value="1"/>
</dbReference>
<keyword evidence="2" id="KW-1185">Reference proteome</keyword>
<comment type="caution">
    <text evidence="1">The sequence shown here is derived from an EMBL/GenBank/DDBJ whole genome shotgun (WGS) entry which is preliminary data.</text>
</comment>
<proteinExistence type="predicted"/>
<dbReference type="InterPro" id="IPR032675">
    <property type="entry name" value="LRR_dom_sf"/>
</dbReference>
<evidence type="ECO:0000313" key="2">
    <source>
        <dbReference type="Proteomes" id="UP000479710"/>
    </source>
</evidence>
<sequence length="93" mass="10883">MVDLLKRIMVQIFVEKEEIPASLDHLTNLEHINLEKSMPGLQKISIRSCDKLLTMLHGIEGLENLRELYLFAMPKNFVESLMKGERRLEARLY</sequence>
<dbReference type="AlphaFoldDB" id="A0A6G1CGT8"/>
<accession>A0A6G1CGT8</accession>
<name>A0A6G1CGT8_9ORYZ</name>
<reference evidence="1 2" key="1">
    <citation type="submission" date="2019-11" db="EMBL/GenBank/DDBJ databases">
        <title>Whole genome sequence of Oryza granulata.</title>
        <authorList>
            <person name="Li W."/>
        </authorList>
    </citation>
    <scope>NUCLEOTIDE SEQUENCE [LARGE SCALE GENOMIC DNA]</scope>
    <source>
        <strain evidence="2">cv. Menghai</strain>
        <tissue evidence="1">Leaf</tissue>
    </source>
</reference>
<dbReference type="EMBL" id="SPHZ02000009">
    <property type="protein sequence ID" value="KAF0899261.1"/>
    <property type="molecule type" value="Genomic_DNA"/>
</dbReference>
<evidence type="ECO:0008006" key="3">
    <source>
        <dbReference type="Google" id="ProtNLM"/>
    </source>
</evidence>